<evidence type="ECO:0000313" key="4">
    <source>
        <dbReference type="EMBL" id="EGC38635.1"/>
    </source>
</evidence>
<sequence>MEVETDVTTTSNTAGSTTTAEPTFSPPVLTEGEVFDPLKNLNEKQLEAFKEMKNLFSDLTDPTDIEFCTDMCLLRYLRARNYTVAKSEKMLRDTLEWRKKYRPQDIQLGGDIREIGAEGCVYVNQRDKKGRPIIWAVPRNDTLKDVPSDIKFKNLVYWMEQGFKRMDESKGIEQFCFIVDYKDFSSGNMDMKTNLEAMHFLLDHCPEIGSYFIATPFLAWEYPIYGGQYQSRSLIKKIRWMHHVWEKSLGGDLDYTYNIDNYLLENPDPIVERKEGDEPELTSKEKKEKEKKEKKEKKKGEKEEKKKEKEEKKKEKKEKREKEKKEKKETVEEEVD</sequence>
<evidence type="ECO:0000259" key="3">
    <source>
        <dbReference type="SMART" id="SM01100"/>
    </source>
</evidence>
<organism evidence="4 5">
    <name type="scientific">Dictyostelium purpureum</name>
    <name type="common">Slime mold</name>
    <dbReference type="NCBI Taxonomy" id="5786"/>
    <lineage>
        <taxon>Eukaryota</taxon>
        <taxon>Amoebozoa</taxon>
        <taxon>Evosea</taxon>
        <taxon>Eumycetozoa</taxon>
        <taxon>Dictyostelia</taxon>
        <taxon>Dictyosteliales</taxon>
        <taxon>Dictyosteliaceae</taxon>
        <taxon>Dictyostelium</taxon>
    </lineage>
</organism>
<dbReference type="InterPro" id="IPR052578">
    <property type="entry name" value="PI_Transfer_CRAL-TRIO"/>
</dbReference>
<name>F0ZBP7_DICPU</name>
<dbReference type="Pfam" id="PF03765">
    <property type="entry name" value="CRAL_TRIO_N"/>
    <property type="match status" value="1"/>
</dbReference>
<proteinExistence type="predicted"/>
<feature type="region of interest" description="Disordered" evidence="1">
    <location>
        <begin position="1"/>
        <end position="29"/>
    </location>
</feature>
<feature type="domain" description="CRAL/TRIO N-terminal" evidence="3">
    <location>
        <begin position="69"/>
        <end position="94"/>
    </location>
</feature>
<keyword evidence="5" id="KW-1185">Reference proteome</keyword>
<evidence type="ECO:0000256" key="1">
    <source>
        <dbReference type="SAM" id="MobiDB-lite"/>
    </source>
</evidence>
<dbReference type="Pfam" id="PF00650">
    <property type="entry name" value="CRAL_TRIO"/>
    <property type="match status" value="1"/>
</dbReference>
<dbReference type="SUPFAM" id="SSF46938">
    <property type="entry name" value="CRAL/TRIO N-terminal domain"/>
    <property type="match status" value="1"/>
</dbReference>
<dbReference type="RefSeq" id="XP_003284828.1">
    <property type="nucleotide sequence ID" value="XM_003284780.1"/>
</dbReference>
<feature type="domain" description="CRAL-TRIO" evidence="2">
    <location>
        <begin position="112"/>
        <end position="254"/>
    </location>
</feature>
<dbReference type="VEuPathDB" id="AmoebaDB:DICPUDRAFT_75798"/>
<dbReference type="InParanoid" id="F0ZBP7"/>
<dbReference type="Proteomes" id="UP000001064">
    <property type="component" value="Unassembled WGS sequence"/>
</dbReference>
<dbReference type="InterPro" id="IPR011074">
    <property type="entry name" value="CRAL/TRIO_N_dom"/>
</dbReference>
<dbReference type="OrthoDB" id="75724at2759"/>
<dbReference type="CDD" id="cd00170">
    <property type="entry name" value="SEC14"/>
    <property type="match status" value="1"/>
</dbReference>
<dbReference type="EMBL" id="GL870972">
    <property type="protein sequence ID" value="EGC38635.1"/>
    <property type="molecule type" value="Genomic_DNA"/>
</dbReference>
<feature type="compositionally biased region" description="Low complexity" evidence="1">
    <location>
        <begin position="1"/>
        <end position="19"/>
    </location>
</feature>
<dbReference type="eggNOG" id="KOG1470">
    <property type="taxonomic scope" value="Eukaryota"/>
</dbReference>
<dbReference type="PANTHER" id="PTHR45824">
    <property type="entry name" value="GH16843P"/>
    <property type="match status" value="1"/>
</dbReference>
<reference evidence="5" key="1">
    <citation type="journal article" date="2011" name="Genome Biol.">
        <title>Comparative genomics of the social amoebae Dictyostelium discoideum and Dictyostelium purpureum.</title>
        <authorList>
            <consortium name="US DOE Joint Genome Institute (JGI-PGF)"/>
            <person name="Sucgang R."/>
            <person name="Kuo A."/>
            <person name="Tian X."/>
            <person name="Salerno W."/>
            <person name="Parikh A."/>
            <person name="Feasley C.L."/>
            <person name="Dalin E."/>
            <person name="Tu H."/>
            <person name="Huang E."/>
            <person name="Barry K."/>
            <person name="Lindquist E."/>
            <person name="Shapiro H."/>
            <person name="Bruce D."/>
            <person name="Schmutz J."/>
            <person name="Salamov A."/>
            <person name="Fey P."/>
            <person name="Gaudet P."/>
            <person name="Anjard C."/>
            <person name="Babu M.M."/>
            <person name="Basu S."/>
            <person name="Bushmanova Y."/>
            <person name="van der Wel H."/>
            <person name="Katoh-Kurasawa M."/>
            <person name="Dinh C."/>
            <person name="Coutinho P.M."/>
            <person name="Saito T."/>
            <person name="Elias M."/>
            <person name="Schaap P."/>
            <person name="Kay R.R."/>
            <person name="Henrissat B."/>
            <person name="Eichinger L."/>
            <person name="Rivero F."/>
            <person name="Putnam N.H."/>
            <person name="West C.M."/>
            <person name="Loomis W.F."/>
            <person name="Chisholm R.L."/>
            <person name="Shaulsky G."/>
            <person name="Strassmann J.E."/>
            <person name="Queller D.C."/>
            <person name="Kuspa A."/>
            <person name="Grigoriev I.V."/>
        </authorList>
    </citation>
    <scope>NUCLEOTIDE SEQUENCE [LARGE SCALE GENOMIC DNA]</scope>
    <source>
        <strain evidence="5">QSDP1</strain>
    </source>
</reference>
<dbReference type="SMART" id="SM00516">
    <property type="entry name" value="SEC14"/>
    <property type="match status" value="1"/>
</dbReference>
<evidence type="ECO:0000259" key="2">
    <source>
        <dbReference type="SMART" id="SM00516"/>
    </source>
</evidence>
<dbReference type="SMART" id="SM01100">
    <property type="entry name" value="CRAL_TRIO_N"/>
    <property type="match status" value="1"/>
</dbReference>
<dbReference type="AlphaFoldDB" id="F0ZBP7"/>
<feature type="region of interest" description="Disordered" evidence="1">
    <location>
        <begin position="270"/>
        <end position="336"/>
    </location>
</feature>
<accession>F0ZBP7</accession>
<feature type="compositionally biased region" description="Basic and acidic residues" evidence="1">
    <location>
        <begin position="270"/>
        <end position="330"/>
    </location>
</feature>
<gene>
    <name evidence="4" type="ORF">DICPUDRAFT_75798</name>
</gene>
<dbReference type="InterPro" id="IPR036865">
    <property type="entry name" value="CRAL-TRIO_dom_sf"/>
</dbReference>
<dbReference type="OMA" id="YLVWILE"/>
<dbReference type="KEGG" id="dpp:DICPUDRAFT_75798"/>
<protein>
    <recommendedName>
        <fullName evidence="6">CRAL-TRIO domain-containing protein</fullName>
    </recommendedName>
</protein>
<evidence type="ECO:0000313" key="5">
    <source>
        <dbReference type="Proteomes" id="UP000001064"/>
    </source>
</evidence>
<dbReference type="PANTHER" id="PTHR45824:SF1">
    <property type="entry name" value="PHOSPHATIDYLINOSITOL TRANSFER PROTEIN 3"/>
    <property type="match status" value="1"/>
</dbReference>
<dbReference type="Gene3D" id="3.40.525.10">
    <property type="entry name" value="CRAL-TRIO lipid binding domain"/>
    <property type="match status" value="1"/>
</dbReference>
<dbReference type="GeneID" id="10506858"/>
<evidence type="ECO:0008006" key="6">
    <source>
        <dbReference type="Google" id="ProtNLM"/>
    </source>
</evidence>
<dbReference type="SUPFAM" id="SSF52087">
    <property type="entry name" value="CRAL/TRIO domain"/>
    <property type="match status" value="1"/>
</dbReference>
<dbReference type="FunFam" id="3.40.525.10:FF:000045">
    <property type="entry name" value="Phosphatidylinositol transfer protein 3"/>
    <property type="match status" value="1"/>
</dbReference>
<dbReference type="InterPro" id="IPR001251">
    <property type="entry name" value="CRAL-TRIO_dom"/>
</dbReference>
<dbReference type="InterPro" id="IPR036273">
    <property type="entry name" value="CRAL/TRIO_N_dom_sf"/>
</dbReference>
<dbReference type="GO" id="GO:0008526">
    <property type="term" value="F:phosphatidylinositol transfer activity"/>
    <property type="evidence" value="ECO:0000318"/>
    <property type="project" value="GO_Central"/>
</dbReference>